<proteinExistence type="predicted"/>
<keyword evidence="2" id="KW-0378">Hydrolase</keyword>
<evidence type="ECO:0000313" key="3">
    <source>
        <dbReference type="Proteomes" id="UP001236369"/>
    </source>
</evidence>
<evidence type="ECO:0000259" key="1">
    <source>
        <dbReference type="Pfam" id="PF01569"/>
    </source>
</evidence>
<protein>
    <submittedName>
        <fullName evidence="2">Acid phosphatase (Class A)</fullName>
        <ecNumber evidence="2">3.1.3.2</ecNumber>
    </submittedName>
</protein>
<sequence>MGGNWFDALGGNWTGPMGGNWTDGAASPGSPVFAMRADHPLAEIPVPGDFTATFRASEWDPDLFALTIMPQFMKAKVGTKTWDAAITLPAPDPITQPMIDDLLILAITERPDALPEILQQNQNFQICWLQLLNISRTSHPQTYRLMKLVARCGELAMIILKLRNPTRPRPSQVCPMLYPPVPVPGHASYPAGHALIGSFTSACLAEVVPAHAKALETLAARVGFNRVIAGLHFRQDVDVGLQVGQQLMPFIKQCQLYKDTLAAAQAEWA</sequence>
<dbReference type="Proteomes" id="UP001236369">
    <property type="component" value="Unassembled WGS sequence"/>
</dbReference>
<dbReference type="SUPFAM" id="SSF48317">
    <property type="entry name" value="Acid phosphatase/Vanadium-dependent haloperoxidase"/>
    <property type="match status" value="1"/>
</dbReference>
<evidence type="ECO:0000313" key="2">
    <source>
        <dbReference type="EMBL" id="MDQ0443627.1"/>
    </source>
</evidence>
<feature type="domain" description="Phosphatidic acid phosphatase type 2/haloperoxidase" evidence="1">
    <location>
        <begin position="166"/>
        <end position="255"/>
    </location>
</feature>
<dbReference type="PRINTS" id="PR00483">
    <property type="entry name" value="BACPHPHTASE"/>
</dbReference>
<dbReference type="GO" id="GO:0003993">
    <property type="term" value="F:acid phosphatase activity"/>
    <property type="evidence" value="ECO:0007669"/>
    <property type="project" value="UniProtKB-EC"/>
</dbReference>
<organism evidence="2 3">
    <name type="scientific">Methylobacterium persicinum</name>
    <dbReference type="NCBI Taxonomy" id="374426"/>
    <lineage>
        <taxon>Bacteria</taxon>
        <taxon>Pseudomonadati</taxon>
        <taxon>Pseudomonadota</taxon>
        <taxon>Alphaproteobacteria</taxon>
        <taxon>Hyphomicrobiales</taxon>
        <taxon>Methylobacteriaceae</taxon>
        <taxon>Methylobacterium</taxon>
    </lineage>
</organism>
<comment type="caution">
    <text evidence="2">The sequence shown here is derived from an EMBL/GenBank/DDBJ whole genome shotgun (WGS) entry which is preliminary data.</text>
</comment>
<gene>
    <name evidence="2" type="ORF">QO016_003132</name>
</gene>
<dbReference type="InterPro" id="IPR000326">
    <property type="entry name" value="PAP2/HPO"/>
</dbReference>
<dbReference type="RefSeq" id="WP_238247673.1">
    <property type="nucleotide sequence ID" value="NZ_BPQX01000012.1"/>
</dbReference>
<name>A0ABU0HMS0_9HYPH</name>
<dbReference type="InterPro" id="IPR036938">
    <property type="entry name" value="PAP2/HPO_sf"/>
</dbReference>
<dbReference type="Pfam" id="PF01569">
    <property type="entry name" value="PAP2"/>
    <property type="match status" value="1"/>
</dbReference>
<dbReference type="EC" id="3.1.3.2" evidence="2"/>
<reference evidence="2 3" key="1">
    <citation type="submission" date="2023-07" db="EMBL/GenBank/DDBJ databases">
        <title>Genomic Encyclopedia of Type Strains, Phase IV (KMG-IV): sequencing the most valuable type-strain genomes for metagenomic binning, comparative biology and taxonomic classification.</title>
        <authorList>
            <person name="Goeker M."/>
        </authorList>
    </citation>
    <scope>NUCLEOTIDE SEQUENCE [LARGE SCALE GENOMIC DNA]</scope>
    <source>
        <strain evidence="2 3">DSM 19562</strain>
    </source>
</reference>
<accession>A0ABU0HMS0</accession>
<dbReference type="InterPro" id="IPR001011">
    <property type="entry name" value="Acid_Pase_classA_bac"/>
</dbReference>
<dbReference type="Gene3D" id="1.20.144.10">
    <property type="entry name" value="Phosphatidic acid phosphatase type 2/haloperoxidase"/>
    <property type="match status" value="1"/>
</dbReference>
<keyword evidence="3" id="KW-1185">Reference proteome</keyword>
<dbReference type="EMBL" id="JAUSVV010000007">
    <property type="protein sequence ID" value="MDQ0443627.1"/>
    <property type="molecule type" value="Genomic_DNA"/>
</dbReference>